<dbReference type="Pfam" id="PF02709">
    <property type="entry name" value="Glyco_transf_7C"/>
    <property type="match status" value="1"/>
</dbReference>
<evidence type="ECO:0008006" key="6">
    <source>
        <dbReference type="Google" id="ProtNLM"/>
    </source>
</evidence>
<keyword evidence="1" id="KW-0808">Transferase</keyword>
<sequence length="344" mass="39730">MSQASVIMPTYNKAEYLKLTLASFASQSVQDFEIIIIDDGSTDDTKQVVDNYKNLLNIRYVFQQNKGRSRARNTGLQLAEGDIIIFNDDDRIVLPDYIASHIDQLTEQDERTVVIGWKKNMLSILKPRLPFSAEDMLVLVRQNPEFAAMATDVKPGVSVPLITEEHLNPYHSERVERYTTVDGYDSFPEIFAEYGEDLKDFQLKWVLGTTANMSLYRSFLQEIGSFDEQYKGWGMEDTDLSYRLYKAGGLFRFCSNLVNLHQFHPRGSAFQAEKDFRRNSFYFCNKHKSLEAYLFYRWTHEEIELKTANNILQLANHSESVAEELTNLYAKGFASGREELYGNK</sequence>
<feature type="domain" description="Galactosyltransferase C-terminal" evidence="3">
    <location>
        <begin position="211"/>
        <end position="253"/>
    </location>
</feature>
<reference evidence="4 5" key="1">
    <citation type="submission" date="2018-06" db="EMBL/GenBank/DDBJ databases">
        <title>Isolation of heavy metals resistant Paenibacillus silvae NC2 from Gold-Copper mine in ZiJin, China.</title>
        <authorList>
            <person name="Xu J."/>
            <person name="Mazhar H.S."/>
            <person name="Rensing C."/>
        </authorList>
    </citation>
    <scope>NUCLEOTIDE SEQUENCE [LARGE SCALE GENOMIC DNA]</scope>
    <source>
        <strain evidence="4 5">NC2</strain>
    </source>
</reference>
<dbReference type="GO" id="GO:0016740">
    <property type="term" value="F:transferase activity"/>
    <property type="evidence" value="ECO:0007669"/>
    <property type="project" value="UniProtKB-KW"/>
</dbReference>
<dbReference type="Proteomes" id="UP000249204">
    <property type="component" value="Unassembled WGS sequence"/>
</dbReference>
<dbReference type="AlphaFoldDB" id="A0A2W6NLJ8"/>
<accession>A0A2W6NLJ8</accession>
<dbReference type="EMBL" id="QKWW01000017">
    <property type="protein sequence ID" value="PZT56625.1"/>
    <property type="molecule type" value="Genomic_DNA"/>
</dbReference>
<dbReference type="InterPro" id="IPR001173">
    <property type="entry name" value="Glyco_trans_2-like"/>
</dbReference>
<name>A0A2W6NLJ8_9BACL</name>
<evidence type="ECO:0000259" key="2">
    <source>
        <dbReference type="Pfam" id="PF00535"/>
    </source>
</evidence>
<comment type="caution">
    <text evidence="4">The sequence shown here is derived from an EMBL/GenBank/DDBJ whole genome shotgun (WGS) entry which is preliminary data.</text>
</comment>
<dbReference type="PANTHER" id="PTHR43685">
    <property type="entry name" value="GLYCOSYLTRANSFERASE"/>
    <property type="match status" value="1"/>
</dbReference>
<proteinExistence type="predicted"/>
<dbReference type="InterPro" id="IPR029044">
    <property type="entry name" value="Nucleotide-diphossugar_trans"/>
</dbReference>
<organism evidence="4 5">
    <name type="scientific">Paenibacillus silvae</name>
    <dbReference type="NCBI Taxonomy" id="1325358"/>
    <lineage>
        <taxon>Bacteria</taxon>
        <taxon>Bacillati</taxon>
        <taxon>Bacillota</taxon>
        <taxon>Bacilli</taxon>
        <taxon>Bacillales</taxon>
        <taxon>Paenibacillaceae</taxon>
        <taxon>Paenibacillus</taxon>
    </lineage>
</organism>
<dbReference type="PANTHER" id="PTHR43685:SF3">
    <property type="entry name" value="SLR2126 PROTEIN"/>
    <property type="match status" value="1"/>
</dbReference>
<evidence type="ECO:0000259" key="3">
    <source>
        <dbReference type="Pfam" id="PF02709"/>
    </source>
</evidence>
<dbReference type="InterPro" id="IPR050834">
    <property type="entry name" value="Glycosyltransf_2"/>
</dbReference>
<dbReference type="Pfam" id="PF00535">
    <property type="entry name" value="Glycos_transf_2"/>
    <property type="match status" value="1"/>
</dbReference>
<dbReference type="RefSeq" id="WP_111269398.1">
    <property type="nucleotide sequence ID" value="NZ_QKWW01000017.1"/>
</dbReference>
<evidence type="ECO:0000313" key="5">
    <source>
        <dbReference type="Proteomes" id="UP000249204"/>
    </source>
</evidence>
<evidence type="ECO:0000256" key="1">
    <source>
        <dbReference type="ARBA" id="ARBA00022679"/>
    </source>
</evidence>
<evidence type="ECO:0000313" key="4">
    <source>
        <dbReference type="EMBL" id="PZT56625.1"/>
    </source>
</evidence>
<dbReference type="InterPro" id="IPR027791">
    <property type="entry name" value="Galactosyl_T_C"/>
</dbReference>
<gene>
    <name evidence="4" type="ORF">DN757_06180</name>
</gene>
<protein>
    <recommendedName>
        <fullName evidence="6">Glycosyltransferase family 2 protein</fullName>
    </recommendedName>
</protein>
<dbReference type="Gene3D" id="3.90.550.10">
    <property type="entry name" value="Spore Coat Polysaccharide Biosynthesis Protein SpsA, Chain A"/>
    <property type="match status" value="1"/>
</dbReference>
<feature type="domain" description="Glycosyltransferase 2-like" evidence="2">
    <location>
        <begin position="5"/>
        <end position="116"/>
    </location>
</feature>
<dbReference type="CDD" id="cd00761">
    <property type="entry name" value="Glyco_tranf_GTA_type"/>
    <property type="match status" value="1"/>
</dbReference>
<dbReference type="SUPFAM" id="SSF53448">
    <property type="entry name" value="Nucleotide-diphospho-sugar transferases"/>
    <property type="match status" value="1"/>
</dbReference>